<evidence type="ECO:0000256" key="3">
    <source>
        <dbReference type="ARBA" id="ARBA00022452"/>
    </source>
</evidence>
<evidence type="ECO:0000256" key="5">
    <source>
        <dbReference type="ARBA" id="ARBA00023077"/>
    </source>
</evidence>
<dbReference type="Pfam" id="PF00593">
    <property type="entry name" value="TonB_dep_Rec_b-barrel"/>
    <property type="match status" value="1"/>
</dbReference>
<keyword evidence="4 8" id="KW-0812">Transmembrane</keyword>
<evidence type="ECO:0000256" key="4">
    <source>
        <dbReference type="ARBA" id="ARBA00022692"/>
    </source>
</evidence>
<evidence type="ECO:0000256" key="7">
    <source>
        <dbReference type="ARBA" id="ARBA00023237"/>
    </source>
</evidence>
<keyword evidence="6 8" id="KW-0472">Membrane</keyword>
<feature type="chain" id="PRO_5012468590" evidence="10">
    <location>
        <begin position="28"/>
        <end position="907"/>
    </location>
</feature>
<protein>
    <submittedName>
        <fullName evidence="13">TonB-dependent receptor</fullName>
    </submittedName>
</protein>
<dbReference type="Pfam" id="PF07715">
    <property type="entry name" value="Plug"/>
    <property type="match status" value="1"/>
</dbReference>
<keyword evidence="3 8" id="KW-1134">Transmembrane beta strand</keyword>
<dbReference type="GO" id="GO:0009279">
    <property type="term" value="C:cell outer membrane"/>
    <property type="evidence" value="ECO:0007669"/>
    <property type="project" value="UniProtKB-SubCell"/>
</dbReference>
<evidence type="ECO:0000259" key="12">
    <source>
        <dbReference type="Pfam" id="PF07715"/>
    </source>
</evidence>
<evidence type="ECO:0000313" key="14">
    <source>
        <dbReference type="Proteomes" id="UP000216998"/>
    </source>
</evidence>
<comment type="caution">
    <text evidence="13">The sequence shown here is derived from an EMBL/GenBank/DDBJ whole genome shotgun (WGS) entry which is preliminary data.</text>
</comment>
<evidence type="ECO:0000256" key="10">
    <source>
        <dbReference type="SAM" id="SignalP"/>
    </source>
</evidence>
<reference evidence="13 14" key="1">
    <citation type="submission" date="2017-07" db="EMBL/GenBank/DDBJ databases">
        <title>Niveispirillum cyanobacteriorum sp. nov., isolated from cyanobacterial aggregates in a eutrophic lake.</title>
        <authorList>
            <person name="Cai H."/>
        </authorList>
    </citation>
    <scope>NUCLEOTIDE SEQUENCE [LARGE SCALE GENOMIC DNA]</scope>
    <source>
        <strain evidence="14">TH1-14</strain>
    </source>
</reference>
<dbReference type="EMBL" id="NOXU01000010">
    <property type="protein sequence ID" value="OYQ37791.1"/>
    <property type="molecule type" value="Genomic_DNA"/>
</dbReference>
<evidence type="ECO:0000259" key="11">
    <source>
        <dbReference type="Pfam" id="PF00593"/>
    </source>
</evidence>
<dbReference type="InterPro" id="IPR036942">
    <property type="entry name" value="Beta-barrel_TonB_sf"/>
</dbReference>
<proteinExistence type="inferred from homology"/>
<dbReference type="RefSeq" id="WP_094452577.1">
    <property type="nucleotide sequence ID" value="NZ_NOXU01000010.1"/>
</dbReference>
<evidence type="ECO:0000256" key="2">
    <source>
        <dbReference type="ARBA" id="ARBA00022448"/>
    </source>
</evidence>
<dbReference type="PROSITE" id="PS52016">
    <property type="entry name" value="TONB_DEPENDENT_REC_3"/>
    <property type="match status" value="1"/>
</dbReference>
<keyword evidence="2 8" id="KW-0813">Transport</keyword>
<feature type="domain" description="TonB-dependent receptor-like beta-barrel" evidence="11">
    <location>
        <begin position="366"/>
        <end position="871"/>
    </location>
</feature>
<feature type="domain" description="TonB-dependent receptor plug" evidence="12">
    <location>
        <begin position="57"/>
        <end position="165"/>
    </location>
</feature>
<dbReference type="InterPro" id="IPR039426">
    <property type="entry name" value="TonB-dep_rcpt-like"/>
</dbReference>
<dbReference type="OrthoDB" id="7582244at2"/>
<dbReference type="InterPro" id="IPR012910">
    <property type="entry name" value="Plug_dom"/>
</dbReference>
<sequence>MGKYSTKALLGATALATCLTMAPQAQAQGVAGPADAVVLEEIVVTGSRIPRAEIVSTSPIAATSQEQIRLDRALTVEDFSVKLPQLAGGVNATSAGSDAYGAQTLDLRNFGQNRTLVLINGTRAVPFSFRNAVDVNSIPAPLLKRVDVLTGGAAAVYGADAVAGVVNFVIDTEFEGYEAGATYEHAKDGGAQYGGYATAGGTIGDRGHIVGYLDYTRREVLRAGDRAFALDRPGLVPGAGGNFTDLASGRTFSFTDAGAFTLTPQTSNFTPDYILIQPMERYNASTFFDYELAEGVTAYGRGMFTNVQTTGSSRSGSQPVAVNEVVGIRQDNRFLPTEARNLLTFVNGVAQVRVNRSLGELGIITADTERNTYQTQLGFKGDLTGSTNWDVYAQYGRTEEETTVNGDAIRNNADGTSRFAAIANTVDIFGPGADLSTFGQSFQRDIRAREQFVTAATLAGTSADLFELPAGPLGFAVGYEYRDEKGTVAHDAALGLGLSYRQGTELPVSGSFSSNEFYGEVLVPLLADMDFIKELNVEAAYRTSDYSNAGRFDTNKLASTWVVDDNIRFRGSRQKVIRAPNIGEFAAPTSSIPFANLVTVARLNPRYAGDPCTLGTGNAEQCRRFNAPAAGSYNSRDAANLRGSYFFGGNPDIKPERGVTYTAGTVLTPDLLDGFTATVDWYQIKLKDAVGQIQPIDALTSCYITNPVADNPLCAAVTRDPTTGFILNGFPVDRNLGVIEQKGLDISVSYTIDLSESALGERLRLAYQGNIVTKYTIQRNEVLQPVDCKGTYGFACSSDAVSLVAADYRHRVSAAWDVGMVTAQLGWQRIGGLRDSAAGSTGRIGAKDYFDLALSVKPLETLTVNLGVDNVFKTDPPTPTNAGSFNTYPDTYNIIGRTIGISATLRY</sequence>
<evidence type="ECO:0000256" key="1">
    <source>
        <dbReference type="ARBA" id="ARBA00004571"/>
    </source>
</evidence>
<organism evidence="13 14">
    <name type="scientific">Niveispirillum lacus</name>
    <dbReference type="NCBI Taxonomy" id="1981099"/>
    <lineage>
        <taxon>Bacteria</taxon>
        <taxon>Pseudomonadati</taxon>
        <taxon>Pseudomonadota</taxon>
        <taxon>Alphaproteobacteria</taxon>
        <taxon>Rhodospirillales</taxon>
        <taxon>Azospirillaceae</taxon>
        <taxon>Niveispirillum</taxon>
    </lineage>
</organism>
<comment type="similarity">
    <text evidence="8 9">Belongs to the TonB-dependent receptor family.</text>
</comment>
<gene>
    <name evidence="13" type="ORF">CHU95_00325</name>
</gene>
<accession>A0A255Z8Q0</accession>
<feature type="signal peptide" evidence="10">
    <location>
        <begin position="1"/>
        <end position="27"/>
    </location>
</feature>
<keyword evidence="13" id="KW-0675">Receptor</keyword>
<evidence type="ECO:0000313" key="13">
    <source>
        <dbReference type="EMBL" id="OYQ37791.1"/>
    </source>
</evidence>
<dbReference type="Proteomes" id="UP000216998">
    <property type="component" value="Unassembled WGS sequence"/>
</dbReference>
<dbReference type="PANTHER" id="PTHR47234">
    <property type="match status" value="1"/>
</dbReference>
<evidence type="ECO:0000256" key="9">
    <source>
        <dbReference type="RuleBase" id="RU003357"/>
    </source>
</evidence>
<evidence type="ECO:0000256" key="6">
    <source>
        <dbReference type="ARBA" id="ARBA00023136"/>
    </source>
</evidence>
<name>A0A255Z8Q0_9PROT</name>
<dbReference type="Gene3D" id="2.40.170.20">
    <property type="entry name" value="TonB-dependent receptor, beta-barrel domain"/>
    <property type="match status" value="1"/>
</dbReference>
<comment type="subcellular location">
    <subcellularLocation>
        <location evidence="1 8">Cell outer membrane</location>
        <topology evidence="1 8">Multi-pass membrane protein</topology>
    </subcellularLocation>
</comment>
<keyword evidence="5 9" id="KW-0798">TonB box</keyword>
<dbReference type="Gene3D" id="2.170.130.10">
    <property type="entry name" value="TonB-dependent receptor, plug domain"/>
    <property type="match status" value="1"/>
</dbReference>
<keyword evidence="10" id="KW-0732">Signal</keyword>
<dbReference type="AlphaFoldDB" id="A0A255Z8Q0"/>
<dbReference type="InterPro" id="IPR037066">
    <property type="entry name" value="Plug_dom_sf"/>
</dbReference>
<evidence type="ECO:0000256" key="8">
    <source>
        <dbReference type="PROSITE-ProRule" id="PRU01360"/>
    </source>
</evidence>
<dbReference type="SUPFAM" id="SSF56935">
    <property type="entry name" value="Porins"/>
    <property type="match status" value="1"/>
</dbReference>
<dbReference type="InterPro" id="IPR000531">
    <property type="entry name" value="Beta-barrel_TonB"/>
</dbReference>
<keyword evidence="14" id="KW-1185">Reference proteome</keyword>
<keyword evidence="7 8" id="KW-0998">Cell outer membrane</keyword>
<dbReference type="PANTHER" id="PTHR47234:SF2">
    <property type="entry name" value="TONB-DEPENDENT RECEPTOR"/>
    <property type="match status" value="1"/>
</dbReference>